<organism evidence="2 3">
    <name type="scientific">Desulfosarcina widdelii</name>
    <dbReference type="NCBI Taxonomy" id="947919"/>
    <lineage>
        <taxon>Bacteria</taxon>
        <taxon>Pseudomonadati</taxon>
        <taxon>Thermodesulfobacteriota</taxon>
        <taxon>Desulfobacteria</taxon>
        <taxon>Desulfobacterales</taxon>
        <taxon>Desulfosarcinaceae</taxon>
        <taxon>Desulfosarcina</taxon>
    </lineage>
</organism>
<name>A0A5K7Z4M4_9BACT</name>
<keyword evidence="3" id="KW-1185">Reference proteome</keyword>
<proteinExistence type="predicted"/>
<dbReference type="KEGG" id="dwd:DSCW_19680"/>
<dbReference type="RefSeq" id="WP_155303570.1">
    <property type="nucleotide sequence ID" value="NZ_AP021875.1"/>
</dbReference>
<sequence length="223" mass="24953">MKDFAQRLRNEIPDEIRNLFINAVQKAYDTAIDAYDTATGSNNSTFGHDLYWFCVHELKATAEPEESPIELIRERPDFRLKIGSCILACHRVGTDPGQDIATSFPNNNRAAGQLARSNFIQMVLPGFENDGPSTCRGIDELNIVLAHIGNPNDGVCSIYLCVPIHEENGRIMNWGHSELLWKTDNLDLFTSSTQELPEEAPIEPATVRLKPRKKEEKTNGGDL</sequence>
<evidence type="ECO:0000313" key="3">
    <source>
        <dbReference type="Proteomes" id="UP000427769"/>
    </source>
</evidence>
<evidence type="ECO:0000256" key="1">
    <source>
        <dbReference type="SAM" id="MobiDB-lite"/>
    </source>
</evidence>
<feature type="compositionally biased region" description="Basic and acidic residues" evidence="1">
    <location>
        <begin position="213"/>
        <end position="223"/>
    </location>
</feature>
<dbReference type="AlphaFoldDB" id="A0A5K7Z4M4"/>
<gene>
    <name evidence="2" type="ORF">DSCW_19680</name>
</gene>
<dbReference type="EMBL" id="AP021875">
    <property type="protein sequence ID" value="BBO74551.1"/>
    <property type="molecule type" value="Genomic_DNA"/>
</dbReference>
<feature type="region of interest" description="Disordered" evidence="1">
    <location>
        <begin position="193"/>
        <end position="223"/>
    </location>
</feature>
<evidence type="ECO:0000313" key="2">
    <source>
        <dbReference type="EMBL" id="BBO74551.1"/>
    </source>
</evidence>
<protein>
    <submittedName>
        <fullName evidence="2">Uncharacterized protein</fullName>
    </submittedName>
</protein>
<dbReference type="Proteomes" id="UP000427769">
    <property type="component" value="Chromosome"/>
</dbReference>
<dbReference type="OrthoDB" id="10014359at2"/>
<reference evidence="2 3" key="1">
    <citation type="submission" date="2019-11" db="EMBL/GenBank/DDBJ databases">
        <title>Comparative genomics of hydrocarbon-degrading Desulfosarcina strains.</title>
        <authorList>
            <person name="Watanabe M."/>
            <person name="Kojima H."/>
            <person name="Fukui M."/>
        </authorList>
    </citation>
    <scope>NUCLEOTIDE SEQUENCE [LARGE SCALE GENOMIC DNA]</scope>
    <source>
        <strain evidence="2 3">PP31</strain>
    </source>
</reference>
<accession>A0A5K7Z4M4</accession>